<evidence type="ECO:0000256" key="1">
    <source>
        <dbReference type="ARBA" id="ARBA00007936"/>
    </source>
</evidence>
<keyword evidence="4" id="KW-1185">Reference proteome</keyword>
<dbReference type="Proteomes" id="UP000037069">
    <property type="component" value="Unassembled WGS sequence"/>
</dbReference>
<comment type="caution">
    <text evidence="3">The sequence shown here is derived from an EMBL/GenBank/DDBJ whole genome shotgun (WGS) entry which is preliminary data.</text>
</comment>
<dbReference type="InterPro" id="IPR008996">
    <property type="entry name" value="IL1/FGF"/>
</dbReference>
<evidence type="ECO:0000313" key="4">
    <source>
        <dbReference type="Proteomes" id="UP000037069"/>
    </source>
</evidence>
<dbReference type="Gene3D" id="2.80.10.50">
    <property type="match status" value="1"/>
</dbReference>
<feature type="region of interest" description="Disordered" evidence="2">
    <location>
        <begin position="102"/>
        <end position="121"/>
    </location>
</feature>
<comment type="similarity">
    <text evidence="1">Belongs to the heparin-binding growth factors family.</text>
</comment>
<evidence type="ECO:0008006" key="5">
    <source>
        <dbReference type="Google" id="ProtNLM"/>
    </source>
</evidence>
<name>A0A0L0C6G4_LUCCU</name>
<dbReference type="EMBL" id="JRES01000839">
    <property type="protein sequence ID" value="KNC27841.1"/>
    <property type="molecule type" value="Genomic_DNA"/>
</dbReference>
<feature type="compositionally biased region" description="Basic and acidic residues" evidence="2">
    <location>
        <begin position="344"/>
        <end position="353"/>
    </location>
</feature>
<feature type="compositionally biased region" description="Low complexity" evidence="2">
    <location>
        <begin position="291"/>
        <end position="321"/>
    </location>
</feature>
<reference evidence="3 4" key="1">
    <citation type="journal article" date="2015" name="Nat. Commun.">
        <title>Lucilia cuprina genome unlocks parasitic fly biology to underpin future interventions.</title>
        <authorList>
            <person name="Anstead C.A."/>
            <person name="Korhonen P.K."/>
            <person name="Young N.D."/>
            <person name="Hall R.S."/>
            <person name="Jex A.R."/>
            <person name="Murali S.C."/>
            <person name="Hughes D.S."/>
            <person name="Lee S.F."/>
            <person name="Perry T."/>
            <person name="Stroehlein A.J."/>
            <person name="Ansell B.R."/>
            <person name="Breugelmans B."/>
            <person name="Hofmann A."/>
            <person name="Qu J."/>
            <person name="Dugan S."/>
            <person name="Lee S.L."/>
            <person name="Chao H."/>
            <person name="Dinh H."/>
            <person name="Han Y."/>
            <person name="Doddapaneni H.V."/>
            <person name="Worley K.C."/>
            <person name="Muzny D.M."/>
            <person name="Ioannidis P."/>
            <person name="Waterhouse R.M."/>
            <person name="Zdobnov E.M."/>
            <person name="James P.J."/>
            <person name="Bagnall N.H."/>
            <person name="Kotze A.C."/>
            <person name="Gibbs R.A."/>
            <person name="Richards S."/>
            <person name="Batterham P."/>
            <person name="Gasser R.B."/>
        </authorList>
    </citation>
    <scope>NUCLEOTIDE SEQUENCE [LARGE SCALE GENOMIC DNA]</scope>
    <source>
        <strain evidence="3 4">LS</strain>
        <tissue evidence="3">Full body</tissue>
    </source>
</reference>
<feature type="compositionally biased region" description="Basic residues" evidence="2">
    <location>
        <begin position="334"/>
        <end position="343"/>
    </location>
</feature>
<feature type="compositionally biased region" description="Low complexity" evidence="2">
    <location>
        <begin position="200"/>
        <end position="232"/>
    </location>
</feature>
<organism evidence="3 4">
    <name type="scientific">Lucilia cuprina</name>
    <name type="common">Green bottle fly</name>
    <name type="synonym">Australian sheep blowfly</name>
    <dbReference type="NCBI Taxonomy" id="7375"/>
    <lineage>
        <taxon>Eukaryota</taxon>
        <taxon>Metazoa</taxon>
        <taxon>Ecdysozoa</taxon>
        <taxon>Arthropoda</taxon>
        <taxon>Hexapoda</taxon>
        <taxon>Insecta</taxon>
        <taxon>Pterygota</taxon>
        <taxon>Neoptera</taxon>
        <taxon>Endopterygota</taxon>
        <taxon>Diptera</taxon>
        <taxon>Brachycera</taxon>
        <taxon>Muscomorpha</taxon>
        <taxon>Oestroidea</taxon>
        <taxon>Calliphoridae</taxon>
        <taxon>Luciliinae</taxon>
        <taxon>Lucilia</taxon>
    </lineage>
</organism>
<dbReference type="GO" id="GO:0008083">
    <property type="term" value="F:growth factor activity"/>
    <property type="evidence" value="ECO:0007669"/>
    <property type="project" value="InterPro"/>
</dbReference>
<feature type="region of interest" description="Disordered" evidence="2">
    <location>
        <begin position="200"/>
        <end position="233"/>
    </location>
</feature>
<dbReference type="Pfam" id="PF00167">
    <property type="entry name" value="FGF"/>
    <property type="match status" value="1"/>
</dbReference>
<dbReference type="AlphaFoldDB" id="A0A0L0C6G4"/>
<dbReference type="InterPro" id="IPR002209">
    <property type="entry name" value="Fibroblast_GF_fam"/>
</dbReference>
<evidence type="ECO:0000313" key="3">
    <source>
        <dbReference type="EMBL" id="KNC27841.1"/>
    </source>
</evidence>
<dbReference type="SMART" id="SM00442">
    <property type="entry name" value="FGF"/>
    <property type="match status" value="1"/>
</dbReference>
<dbReference type="CDD" id="cd23311">
    <property type="entry name" value="beta-trefoil_FGF_Bnl-like"/>
    <property type="match status" value="1"/>
</dbReference>
<dbReference type="STRING" id="7375.A0A0L0C6G4"/>
<accession>A0A0L0C6G4</accession>
<evidence type="ECO:0000256" key="2">
    <source>
        <dbReference type="SAM" id="MobiDB-lite"/>
    </source>
</evidence>
<protein>
    <recommendedName>
        <fullName evidence="5">Fibroblast growth factor</fullName>
    </recommendedName>
</protein>
<dbReference type="SUPFAM" id="SSF50353">
    <property type="entry name" value="Cytokine"/>
    <property type="match status" value="1"/>
</dbReference>
<gene>
    <name evidence="3" type="ORF">FF38_09509</name>
</gene>
<feature type="region of interest" description="Disordered" evidence="2">
    <location>
        <begin position="334"/>
        <end position="355"/>
    </location>
</feature>
<sequence length="428" mass="47263">MRRNLRLDWRALALLGALLSIIIDWPGLVYAMPTILPPVAAITAEAAPTDTLNIIKNDKILNFFPPAVAEEEHRTQQKDDSKMKSEFNNNQMLNENLKSFSTTATAETATETQQQPLSQQQRLTTINEKQQVNENYNSISVKELNDKEQQQQQEKITAIHKTTTTTQQLQKQQQQNSQDESAAVQKVSLLKNTHTKNSTIKTISLTKSTTTTSPTPSTTTQTPPTISTTESSAKIQSTLMPSILADQSDEDVNEQQNPNSSHLNTDNLINNFKFSSSHHLAILSRTERSIRSSSSSASSANVSSSSGSGSSSRGSGGVLVRRSSDMSVLKTKRLNNSRNLHHKNNLDRNERSTVSHLSGPSRKIQLYIKNRFIQLLPDGTVNGTQDEQCDYTILQRSTVEVGRIKIQGVATCLYLCMDPCGAVYGSVS</sequence>
<feature type="region of interest" description="Disordered" evidence="2">
    <location>
        <begin position="289"/>
        <end position="322"/>
    </location>
</feature>
<dbReference type="OrthoDB" id="5987799at2759"/>
<proteinExistence type="inferred from homology"/>
<dbReference type="PANTHER" id="PTHR11486">
    <property type="entry name" value="FIBROBLAST GROWTH FACTOR"/>
    <property type="match status" value="1"/>
</dbReference>